<dbReference type="EMBL" id="ML979029">
    <property type="protein sequence ID" value="KAF1922380.1"/>
    <property type="molecule type" value="Genomic_DNA"/>
</dbReference>
<gene>
    <name evidence="1" type="ORF">M421DRAFT_10594</name>
</gene>
<accession>A0A6A5R5C6</accession>
<dbReference type="Proteomes" id="UP000800082">
    <property type="component" value="Unassembled WGS sequence"/>
</dbReference>
<dbReference type="GeneID" id="54344755"/>
<name>A0A6A5R5C6_9PLEO</name>
<evidence type="ECO:0000313" key="1">
    <source>
        <dbReference type="EMBL" id="KAF1922380.1"/>
    </source>
</evidence>
<keyword evidence="2" id="KW-1185">Reference proteome</keyword>
<dbReference type="RefSeq" id="XP_033442633.1">
    <property type="nucleotide sequence ID" value="XM_033587109.1"/>
</dbReference>
<dbReference type="OrthoDB" id="2608216at2759"/>
<evidence type="ECO:0000313" key="2">
    <source>
        <dbReference type="Proteomes" id="UP000800082"/>
    </source>
</evidence>
<reference evidence="1" key="1">
    <citation type="journal article" date="2020" name="Stud. Mycol.">
        <title>101 Dothideomycetes genomes: a test case for predicting lifestyles and emergence of pathogens.</title>
        <authorList>
            <person name="Haridas S."/>
            <person name="Albert R."/>
            <person name="Binder M."/>
            <person name="Bloem J."/>
            <person name="Labutti K."/>
            <person name="Salamov A."/>
            <person name="Andreopoulos B."/>
            <person name="Baker S."/>
            <person name="Barry K."/>
            <person name="Bills G."/>
            <person name="Bluhm B."/>
            <person name="Cannon C."/>
            <person name="Castanera R."/>
            <person name="Culley D."/>
            <person name="Daum C."/>
            <person name="Ezra D."/>
            <person name="Gonzalez J."/>
            <person name="Henrissat B."/>
            <person name="Kuo A."/>
            <person name="Liang C."/>
            <person name="Lipzen A."/>
            <person name="Lutzoni F."/>
            <person name="Magnuson J."/>
            <person name="Mondo S."/>
            <person name="Nolan M."/>
            <person name="Ohm R."/>
            <person name="Pangilinan J."/>
            <person name="Park H.-J."/>
            <person name="Ramirez L."/>
            <person name="Alfaro M."/>
            <person name="Sun H."/>
            <person name="Tritt A."/>
            <person name="Yoshinaga Y."/>
            <person name="Zwiers L.-H."/>
            <person name="Turgeon B."/>
            <person name="Goodwin S."/>
            <person name="Spatafora J."/>
            <person name="Crous P."/>
            <person name="Grigoriev I."/>
        </authorList>
    </citation>
    <scope>NUCLEOTIDE SEQUENCE</scope>
    <source>
        <strain evidence="1">CBS 183.55</strain>
    </source>
</reference>
<organism evidence="1 2">
    <name type="scientific">Didymella exigua CBS 183.55</name>
    <dbReference type="NCBI Taxonomy" id="1150837"/>
    <lineage>
        <taxon>Eukaryota</taxon>
        <taxon>Fungi</taxon>
        <taxon>Dikarya</taxon>
        <taxon>Ascomycota</taxon>
        <taxon>Pezizomycotina</taxon>
        <taxon>Dothideomycetes</taxon>
        <taxon>Pleosporomycetidae</taxon>
        <taxon>Pleosporales</taxon>
        <taxon>Pleosporineae</taxon>
        <taxon>Didymellaceae</taxon>
        <taxon>Didymella</taxon>
    </lineage>
</organism>
<sequence length="135" mass="15377">MEDGCKRVHCQQLFGSWHGSQYFEVRHNLDSSLQPVPTEGEAAWARVGEEMAKTEKDEAAPWLEQTGWLLYLNKLDRPELLASIEEPNIDPEKDEEPVEAAIWSAIDGLARVSQMSVIKQTGIFVRMEAIRTEKH</sequence>
<protein>
    <submittedName>
        <fullName evidence="1">Uncharacterized protein</fullName>
    </submittedName>
</protein>
<dbReference type="AlphaFoldDB" id="A0A6A5R5C6"/>
<proteinExistence type="predicted"/>